<dbReference type="Proteomes" id="UP001177021">
    <property type="component" value="Unassembled WGS sequence"/>
</dbReference>
<protein>
    <submittedName>
        <fullName evidence="1">Uncharacterized protein</fullName>
    </submittedName>
</protein>
<organism evidence="1 2">
    <name type="scientific">Trifolium pratense</name>
    <name type="common">Red clover</name>
    <dbReference type="NCBI Taxonomy" id="57577"/>
    <lineage>
        <taxon>Eukaryota</taxon>
        <taxon>Viridiplantae</taxon>
        <taxon>Streptophyta</taxon>
        <taxon>Embryophyta</taxon>
        <taxon>Tracheophyta</taxon>
        <taxon>Spermatophyta</taxon>
        <taxon>Magnoliopsida</taxon>
        <taxon>eudicotyledons</taxon>
        <taxon>Gunneridae</taxon>
        <taxon>Pentapetalae</taxon>
        <taxon>rosids</taxon>
        <taxon>fabids</taxon>
        <taxon>Fabales</taxon>
        <taxon>Fabaceae</taxon>
        <taxon>Papilionoideae</taxon>
        <taxon>50 kb inversion clade</taxon>
        <taxon>NPAAA clade</taxon>
        <taxon>Hologalegina</taxon>
        <taxon>IRL clade</taxon>
        <taxon>Trifolieae</taxon>
        <taxon>Trifolium</taxon>
    </lineage>
</organism>
<evidence type="ECO:0000313" key="2">
    <source>
        <dbReference type="Proteomes" id="UP001177021"/>
    </source>
</evidence>
<dbReference type="EMBL" id="CASHSV030000206">
    <property type="protein sequence ID" value="CAJ2654212.1"/>
    <property type="molecule type" value="Genomic_DNA"/>
</dbReference>
<gene>
    <name evidence="1" type="ORF">MILVUS5_LOCUS21408</name>
</gene>
<keyword evidence="2" id="KW-1185">Reference proteome</keyword>
<evidence type="ECO:0000313" key="1">
    <source>
        <dbReference type="EMBL" id="CAJ2654212.1"/>
    </source>
</evidence>
<name>A0ACB0KFC0_TRIPR</name>
<reference evidence="1" key="1">
    <citation type="submission" date="2023-10" db="EMBL/GenBank/DDBJ databases">
        <authorList>
            <person name="Rodriguez Cubillos JULIANA M."/>
            <person name="De Vega J."/>
        </authorList>
    </citation>
    <scope>NUCLEOTIDE SEQUENCE</scope>
</reference>
<comment type="caution">
    <text evidence="1">The sequence shown here is derived from an EMBL/GenBank/DDBJ whole genome shotgun (WGS) entry which is preliminary data.</text>
</comment>
<sequence length="1035" mass="117612">MESVSDLIHEVKLRTLWWAISIFAVSYFLTNTSKSMWMNVPMSILFVCALRILVNNVEFRWKVRRPRSNTYLSHLEKKQLFLNDPRLSSAPSPAKWKRKIDSPVVEDAMSDFIDKILKDFVVDLWYSEITPDKEFPNQIHAIIMDVLAEISARVKEINLVDLLTRDLVDLVGEHLELFRRNQAAIGVDVMKTLSSEERDDRLKFHLLNSKELHPALISPESEYKVLQRLMSALLATVLRQREAQCPVIRSISRELLTCLVMQPVMNLASPGFINELIESLLLLLNDDGKKWMDSDQSTNVGSHHHGNSVATGSRHDNLTASSKHPPLNQGTEMTLAKTSDRGETSLQYNPLHQESSQAKPADWAQMLEVATQRRSEILMPENLENMWAKGRNYKRKENKIVKPGFRDLPTKSPATESSLTNRKMAQETLVSKRGKYEAAEEKSLALDLVQSVAGTNSSESPQKPDKKLFFDGELRVDKVKGTKDVASDGYKSSLKRSSSASALGVQPNQEGSSIISEFFNPEFERHSEGFRGKSSSDMIVRKEVQLTPKLRCRVMGAYFEKIGSTSFAVYSIAVTDAQNRTWFVKRRYRNFERLHRQLKDIPNYTLHLPPKRIFSSSTDDAFVHQRCIQLDKYLQDLLTIANVAEQHEVWDFFSVSSKNYSFGKSASVMKTLAVNVDDAVDDIVRQFKGVSDGLRRKVSGSPSLLNEGPSASTTLYLPWNADELDRSTLQQSATASVLSTDTEEGDRSSNLGHDNIDREDVQDNEWQSDNALISKGYPSQVTDHTDESSNLNFDRKCDLSGEARVNNDVPATNFSLTRDTWEDPIRVPPEWSPSNVSVPLLNLVDKIFQLKKRGWIRRQVFWMSKQILQLVMEDAIDDWLLRQIHWLRREDTVAQGIQWLQDILWPGGTFFLRVGIPQMRNSSSDQNPSQTISGSGGRNIAKHESGSFEEQLEAARRESDIKKLLFDGAPTTLVSLIGHNQYRRCARDIYYFSQSTVCMKQLAYAILELLLVSIFPEMRNVVLSVHENVNVHHAS</sequence>
<proteinExistence type="predicted"/>
<accession>A0ACB0KFC0</accession>